<dbReference type="GO" id="GO:0006974">
    <property type="term" value="P:DNA damage response"/>
    <property type="evidence" value="ECO:0007669"/>
    <property type="project" value="UniProtKB-ARBA"/>
</dbReference>
<organism evidence="3 4">
    <name type="scientific">Parelaphostrongylus tenuis</name>
    <name type="common">Meningeal worm</name>
    <dbReference type="NCBI Taxonomy" id="148309"/>
    <lineage>
        <taxon>Eukaryota</taxon>
        <taxon>Metazoa</taxon>
        <taxon>Ecdysozoa</taxon>
        <taxon>Nematoda</taxon>
        <taxon>Chromadorea</taxon>
        <taxon>Rhabditida</taxon>
        <taxon>Rhabditina</taxon>
        <taxon>Rhabditomorpha</taxon>
        <taxon>Strongyloidea</taxon>
        <taxon>Metastrongylidae</taxon>
        <taxon>Parelaphostrongylus</taxon>
    </lineage>
</organism>
<reference evidence="3" key="1">
    <citation type="submission" date="2021-06" db="EMBL/GenBank/DDBJ databases">
        <title>Parelaphostrongylus tenuis whole genome reference sequence.</title>
        <authorList>
            <person name="Garwood T.J."/>
            <person name="Larsen P.A."/>
            <person name="Fountain-Jones N.M."/>
            <person name="Garbe J.R."/>
            <person name="Macchietto M.G."/>
            <person name="Kania S.A."/>
            <person name="Gerhold R.W."/>
            <person name="Richards J.E."/>
            <person name="Wolf T.M."/>
        </authorList>
    </citation>
    <scope>NUCLEOTIDE SEQUENCE</scope>
    <source>
        <strain evidence="3">MNPRO001-30</strain>
        <tissue evidence="3">Meninges</tissue>
    </source>
</reference>
<dbReference type="EMBL" id="JAHQIW010006927">
    <property type="protein sequence ID" value="KAJ1371166.1"/>
    <property type="molecule type" value="Genomic_DNA"/>
</dbReference>
<accession>A0AAD5WIH5</accession>
<dbReference type="SMART" id="SM00731">
    <property type="entry name" value="SprT"/>
    <property type="match status" value="1"/>
</dbReference>
<dbReference type="AlphaFoldDB" id="A0AAD5WIH5"/>
<feature type="region of interest" description="Disordered" evidence="1">
    <location>
        <begin position="178"/>
        <end position="203"/>
    </location>
</feature>
<dbReference type="Pfam" id="PF10263">
    <property type="entry name" value="SprT-like"/>
    <property type="match status" value="1"/>
</dbReference>
<proteinExistence type="predicted"/>
<feature type="region of interest" description="Disordered" evidence="1">
    <location>
        <begin position="52"/>
        <end position="77"/>
    </location>
</feature>
<feature type="compositionally biased region" description="Low complexity" evidence="1">
    <location>
        <begin position="242"/>
        <end position="259"/>
    </location>
</feature>
<sequence length="569" mass="64239">MKKAGLVSNAASSSAECRRQKTSAYRRIVVSDDSLDSSSAVESVDVNAVRADHSGTSSDLNESILDDDETKSSGDVHGTDSFIVSDNEFLTGSFFIFAMMPRFCLSRSSEAELSPANISSTRRAQPPRRAKVETGEELFNRVHEADFSTSEKVKHSERLQHRESSTREVFINRDTLRVKSSPSSVQEECQEKQSQRLVDSEESDVDTDERFEIYLKKLRDSLDTKNKRSACEQIPLSSFIVSDSDVSSPSSVCESEASDVSWSPDDECDEESSKEQDELSPDNLISSVKHSLGRSSLLSRKTKEIDQDEHFLISLSPEYVGKRHPDAEIYLKKGIKKKNVRNELTKRLFDIFRIQCFNEELPELFTIKWNPRLRKTAGLCRNNSDRTSWIELSPKVCSTPDRIRDTLVHEMCHAAVWIVDGVTKEGHGPIWKKWASRCMQRFRSLPIIARCHDYEIEAKFIYECGGCGQKVKRHTKSLDISRKICAICKCSFTLTTPSHARTPSESGLGQNPFAKFVKENYSKYKKPGMKHGEVMRTLSQLYKADASIESIENADPGHELDISVLSIND</sequence>
<dbReference type="CDD" id="cd00084">
    <property type="entry name" value="HMG-box_SF"/>
    <property type="match status" value="1"/>
</dbReference>
<keyword evidence="4" id="KW-1185">Reference proteome</keyword>
<comment type="caution">
    <text evidence="3">The sequence shown here is derived from an EMBL/GenBank/DDBJ whole genome shotgun (WGS) entry which is preliminary data.</text>
</comment>
<protein>
    <submittedName>
        <fullName evidence="3">EFG_IV</fullName>
    </submittedName>
</protein>
<evidence type="ECO:0000256" key="1">
    <source>
        <dbReference type="SAM" id="MobiDB-lite"/>
    </source>
</evidence>
<feature type="domain" description="SprT-like" evidence="2">
    <location>
        <begin position="342"/>
        <end position="495"/>
    </location>
</feature>
<evidence type="ECO:0000313" key="3">
    <source>
        <dbReference type="EMBL" id="KAJ1371166.1"/>
    </source>
</evidence>
<feature type="compositionally biased region" description="Polar residues" evidence="1">
    <location>
        <begin position="178"/>
        <end position="187"/>
    </location>
</feature>
<dbReference type="PANTHER" id="PTHR23099:SF0">
    <property type="entry name" value="GERM CELL NUCLEAR ACIDIC PROTEIN"/>
    <property type="match status" value="1"/>
</dbReference>
<evidence type="ECO:0000259" key="2">
    <source>
        <dbReference type="SMART" id="SM00731"/>
    </source>
</evidence>
<evidence type="ECO:0000313" key="4">
    <source>
        <dbReference type="Proteomes" id="UP001196413"/>
    </source>
</evidence>
<dbReference type="GO" id="GO:0005634">
    <property type="term" value="C:nucleus"/>
    <property type="evidence" value="ECO:0007669"/>
    <property type="project" value="TreeGrafter"/>
</dbReference>
<dbReference type="InterPro" id="IPR006640">
    <property type="entry name" value="SprT-like_domain"/>
</dbReference>
<gene>
    <name evidence="3" type="primary">EFTU-2_2</name>
    <name evidence="3" type="ORF">KIN20_033055</name>
</gene>
<dbReference type="Proteomes" id="UP001196413">
    <property type="component" value="Unassembled WGS sequence"/>
</dbReference>
<name>A0AAD5WIH5_PARTN</name>
<feature type="region of interest" description="Disordered" evidence="1">
    <location>
        <begin position="242"/>
        <end position="281"/>
    </location>
</feature>
<dbReference type="PANTHER" id="PTHR23099">
    <property type="entry name" value="TRANSCRIPTIONAL REGULATOR"/>
    <property type="match status" value="1"/>
</dbReference>
<feature type="region of interest" description="Disordered" evidence="1">
    <location>
        <begin position="1"/>
        <end position="22"/>
    </location>
</feature>
<feature type="region of interest" description="Disordered" evidence="1">
    <location>
        <begin position="114"/>
        <end position="135"/>
    </location>
</feature>